<dbReference type="Proteomes" id="UP000075880">
    <property type="component" value="Unassembled WGS sequence"/>
</dbReference>
<dbReference type="PANTHER" id="PTHR10177">
    <property type="entry name" value="CYCLINS"/>
    <property type="match status" value="1"/>
</dbReference>
<sequence length="339" mass="37969">MYASNNIHLSCTEYDSDILETLKERESLRWNVRIPMAQVVNRSSVVALIRNIAEQYSFQRTSVHLAIYLSDVFLKHNRIVEERLNLVALTCFYIACKIEENEPKVPSPKRLCSFVENAYTPRDFIALEVVILNFFKWQVTVPTAATFLDFFALHSLQMDDVGNPADANFAEALFKHQKEIIKSSLVYLDLSLSYYRMSNLKPSLLAAACVAAARTGTNNMSAWNEHLTCVTGYSYEQLADICSTLVFELMPMVVAHASPVLSRKRSIADSGYLSALEDSDDSEDVYSSRSSDDGGSTISSRSCGIAERSKRRRHTGSSASSSEPGETCAKRQKVSYNLM</sequence>
<dbReference type="CDD" id="cd20529">
    <property type="entry name" value="CYCLIN_CCNJ-like_rpt2"/>
    <property type="match status" value="1"/>
</dbReference>
<dbReference type="InterPro" id="IPR046965">
    <property type="entry name" value="Cyclin_A/B-like"/>
</dbReference>
<evidence type="ECO:0000259" key="6">
    <source>
        <dbReference type="SMART" id="SM00385"/>
    </source>
</evidence>
<dbReference type="EnsemblMetazoa" id="ENSAATROPT004488">
    <property type="protein sequence ID" value="ENSAATROPP004302"/>
    <property type="gene ID" value="ENSAATROPG003564"/>
</dbReference>
<feature type="region of interest" description="Disordered" evidence="5">
    <location>
        <begin position="282"/>
        <end position="330"/>
    </location>
</feature>
<dbReference type="SMART" id="SM00385">
    <property type="entry name" value="CYCLIN"/>
    <property type="match status" value="2"/>
</dbReference>
<evidence type="ECO:0000256" key="5">
    <source>
        <dbReference type="SAM" id="MobiDB-lite"/>
    </source>
</evidence>
<dbReference type="GO" id="GO:0051301">
    <property type="term" value="P:cell division"/>
    <property type="evidence" value="ECO:0007669"/>
    <property type="project" value="UniProtKB-KW"/>
</dbReference>
<organism evidence="8 9">
    <name type="scientific">Anopheles atroparvus</name>
    <name type="common">European mosquito</name>
    <dbReference type="NCBI Taxonomy" id="41427"/>
    <lineage>
        <taxon>Eukaryota</taxon>
        <taxon>Metazoa</taxon>
        <taxon>Ecdysozoa</taxon>
        <taxon>Arthropoda</taxon>
        <taxon>Hexapoda</taxon>
        <taxon>Insecta</taxon>
        <taxon>Pterygota</taxon>
        <taxon>Neoptera</taxon>
        <taxon>Endopterygota</taxon>
        <taxon>Diptera</taxon>
        <taxon>Nematocera</taxon>
        <taxon>Culicoidea</taxon>
        <taxon>Culicidae</taxon>
        <taxon>Anophelinae</taxon>
        <taxon>Anopheles</taxon>
    </lineage>
</organism>
<dbReference type="GO" id="GO:0016538">
    <property type="term" value="F:cyclin-dependent protein serine/threonine kinase regulator activity"/>
    <property type="evidence" value="ECO:0007669"/>
    <property type="project" value="InterPro"/>
</dbReference>
<reference evidence="8" key="1">
    <citation type="submission" date="2024-04" db="UniProtKB">
        <authorList>
            <consortium name="EnsemblMetazoa"/>
        </authorList>
    </citation>
    <scope>IDENTIFICATION</scope>
    <source>
        <strain evidence="8">EBRO</strain>
    </source>
</reference>
<dbReference type="SUPFAM" id="SSF47954">
    <property type="entry name" value="Cyclin-like"/>
    <property type="match status" value="2"/>
</dbReference>
<dbReference type="InterPro" id="IPR036915">
    <property type="entry name" value="Cyclin-like_sf"/>
</dbReference>
<dbReference type="SMART" id="SM01332">
    <property type="entry name" value="Cyclin_C"/>
    <property type="match status" value="1"/>
</dbReference>
<evidence type="ECO:0000259" key="7">
    <source>
        <dbReference type="SMART" id="SM01332"/>
    </source>
</evidence>
<dbReference type="Gene3D" id="1.10.472.10">
    <property type="entry name" value="Cyclin-like"/>
    <property type="match status" value="2"/>
</dbReference>
<dbReference type="FunFam" id="1.10.472.10:FF:000010">
    <property type="entry name" value="G1/S-specific cyclin Cln1"/>
    <property type="match status" value="1"/>
</dbReference>
<evidence type="ECO:0000256" key="2">
    <source>
        <dbReference type="ARBA" id="ARBA00023127"/>
    </source>
</evidence>
<accession>A0AAG5CZE5</accession>
<name>A0AAG5CZE5_ANOAO</name>
<protein>
    <recommendedName>
        <fullName evidence="10">Cyclin N-terminal domain-containing protein</fullName>
    </recommendedName>
</protein>
<feature type="domain" description="Cyclin C-terminal" evidence="7">
    <location>
        <begin position="142"/>
        <end position="279"/>
    </location>
</feature>
<dbReference type="PIRSF" id="PIRSF001771">
    <property type="entry name" value="Cyclin_A_B_D_E"/>
    <property type="match status" value="1"/>
</dbReference>
<dbReference type="AlphaFoldDB" id="A0AAG5CZE5"/>
<keyword evidence="1" id="KW-0132">Cell division</keyword>
<evidence type="ECO:0008006" key="10">
    <source>
        <dbReference type="Google" id="ProtNLM"/>
    </source>
</evidence>
<dbReference type="InterPro" id="IPR039361">
    <property type="entry name" value="Cyclin"/>
</dbReference>
<keyword evidence="9" id="KW-1185">Reference proteome</keyword>
<evidence type="ECO:0000256" key="4">
    <source>
        <dbReference type="RuleBase" id="RU000383"/>
    </source>
</evidence>
<keyword evidence="2 4" id="KW-0195">Cyclin</keyword>
<dbReference type="GO" id="GO:0044772">
    <property type="term" value="P:mitotic cell cycle phase transition"/>
    <property type="evidence" value="ECO:0007669"/>
    <property type="project" value="InterPro"/>
</dbReference>
<dbReference type="Pfam" id="PF02984">
    <property type="entry name" value="Cyclin_C"/>
    <property type="match status" value="1"/>
</dbReference>
<dbReference type="GO" id="GO:0051726">
    <property type="term" value="P:regulation of cell cycle"/>
    <property type="evidence" value="ECO:0007669"/>
    <property type="project" value="UniProtKB-ARBA"/>
</dbReference>
<evidence type="ECO:0000313" key="9">
    <source>
        <dbReference type="Proteomes" id="UP000075880"/>
    </source>
</evidence>
<comment type="similarity">
    <text evidence="4">Belongs to the cyclin family.</text>
</comment>
<dbReference type="InterPro" id="IPR006671">
    <property type="entry name" value="Cyclin_N"/>
</dbReference>
<dbReference type="InterPro" id="IPR004367">
    <property type="entry name" value="Cyclin_C-dom"/>
</dbReference>
<evidence type="ECO:0000313" key="8">
    <source>
        <dbReference type="EnsemblMetazoa" id="ENSAATROPP004302"/>
    </source>
</evidence>
<feature type="domain" description="Cyclin-like" evidence="6">
    <location>
        <begin position="156"/>
        <end position="247"/>
    </location>
</feature>
<evidence type="ECO:0000256" key="3">
    <source>
        <dbReference type="ARBA" id="ARBA00023306"/>
    </source>
</evidence>
<dbReference type="Pfam" id="PF00134">
    <property type="entry name" value="Cyclin_N"/>
    <property type="match status" value="1"/>
</dbReference>
<evidence type="ECO:0000256" key="1">
    <source>
        <dbReference type="ARBA" id="ARBA00022618"/>
    </source>
</evidence>
<dbReference type="InterPro" id="IPR013763">
    <property type="entry name" value="Cyclin-like_dom"/>
</dbReference>
<keyword evidence="3" id="KW-0131">Cell cycle</keyword>
<feature type="domain" description="Cyclin-like" evidence="6">
    <location>
        <begin position="47"/>
        <end position="133"/>
    </location>
</feature>
<proteinExistence type="inferred from homology"/>